<dbReference type="EMBL" id="JBHSFG010000055">
    <property type="protein sequence ID" value="MFC4468932.1"/>
    <property type="molecule type" value="Genomic_DNA"/>
</dbReference>
<accession>A0ABV8YWG9</accession>
<sequence length="111" mass="11844">MAVAEAQTSRAAAAGGWHCAGTKVSRCAERIAATKMRVNFVNKTDRKVTAEFGVTCQGSSGQRAYTLKRNLKARGGYLSQTITCPGGLRDTAHGWQITPSGAVYRTPAIRI</sequence>
<protein>
    <recommendedName>
        <fullName evidence="3">Secreted protein</fullName>
    </recommendedName>
</protein>
<gene>
    <name evidence="1" type="ORF">ACFPH6_31155</name>
</gene>
<evidence type="ECO:0008006" key="3">
    <source>
        <dbReference type="Google" id="ProtNLM"/>
    </source>
</evidence>
<dbReference type="Proteomes" id="UP001596012">
    <property type="component" value="Unassembled WGS sequence"/>
</dbReference>
<evidence type="ECO:0000313" key="2">
    <source>
        <dbReference type="Proteomes" id="UP001596012"/>
    </source>
</evidence>
<name>A0ABV8YWG9_9ACTN</name>
<proteinExistence type="predicted"/>
<evidence type="ECO:0000313" key="1">
    <source>
        <dbReference type="EMBL" id="MFC4468932.1"/>
    </source>
</evidence>
<keyword evidence="2" id="KW-1185">Reference proteome</keyword>
<comment type="caution">
    <text evidence="1">The sequence shown here is derived from an EMBL/GenBank/DDBJ whole genome shotgun (WGS) entry which is preliminary data.</text>
</comment>
<dbReference type="RefSeq" id="WP_386347133.1">
    <property type="nucleotide sequence ID" value="NZ_JBHSFG010000055.1"/>
</dbReference>
<organism evidence="1 2">
    <name type="scientific">Streptomyces xiangluensis</name>
    <dbReference type="NCBI Taxonomy" id="2665720"/>
    <lineage>
        <taxon>Bacteria</taxon>
        <taxon>Bacillati</taxon>
        <taxon>Actinomycetota</taxon>
        <taxon>Actinomycetes</taxon>
        <taxon>Kitasatosporales</taxon>
        <taxon>Streptomycetaceae</taxon>
        <taxon>Streptomyces</taxon>
    </lineage>
</organism>
<reference evidence="2" key="1">
    <citation type="journal article" date="2019" name="Int. J. Syst. Evol. Microbiol.">
        <title>The Global Catalogue of Microorganisms (GCM) 10K type strain sequencing project: providing services to taxonomists for standard genome sequencing and annotation.</title>
        <authorList>
            <consortium name="The Broad Institute Genomics Platform"/>
            <consortium name="The Broad Institute Genome Sequencing Center for Infectious Disease"/>
            <person name="Wu L."/>
            <person name="Ma J."/>
        </authorList>
    </citation>
    <scope>NUCLEOTIDE SEQUENCE [LARGE SCALE GENOMIC DNA]</scope>
    <source>
        <strain evidence="2">DT43</strain>
    </source>
</reference>